<reference evidence="2" key="1">
    <citation type="submission" date="2020-11" db="EMBL/GenBank/DDBJ databases">
        <authorList>
            <person name="Tran Van P."/>
        </authorList>
    </citation>
    <scope>NUCLEOTIDE SEQUENCE</scope>
</reference>
<gene>
    <name evidence="2" type="ORF">TDIB3V08_LOCUS8141</name>
</gene>
<evidence type="ECO:0000256" key="1">
    <source>
        <dbReference type="SAM" id="MobiDB-lite"/>
    </source>
</evidence>
<name>A0A7R8VSP8_TIMDO</name>
<dbReference type="EMBL" id="OA568847">
    <property type="protein sequence ID" value="CAD7201951.1"/>
    <property type="molecule type" value="Genomic_DNA"/>
</dbReference>
<feature type="region of interest" description="Disordered" evidence="1">
    <location>
        <begin position="82"/>
        <end position="125"/>
    </location>
</feature>
<dbReference type="AlphaFoldDB" id="A0A7R8VSP8"/>
<evidence type="ECO:0000313" key="2">
    <source>
        <dbReference type="EMBL" id="CAD7201951.1"/>
    </source>
</evidence>
<proteinExistence type="predicted"/>
<feature type="compositionally biased region" description="Acidic residues" evidence="1">
    <location>
        <begin position="113"/>
        <end position="125"/>
    </location>
</feature>
<sequence length="192" mass="21450">MSGQFSCSCQSSAVTLSDCLNQALVRHHLKCDPSILEDQEHPDWVLCTEPSYDESAKLSQSERYRGRTLGRAILQACLPDSADKTKSDLSSHSSTSGAEETQTSLSKFRVKELDDDDDATSEEELQDATVRSVCIQTEITMNQMDKIHSRTNTLTQVPQIKPENYAKRIKIPAFRNCSKKLIFTNVCTVSIN</sequence>
<feature type="compositionally biased region" description="Polar residues" evidence="1">
    <location>
        <begin position="97"/>
        <end position="106"/>
    </location>
</feature>
<protein>
    <submittedName>
        <fullName evidence="2">Uncharacterized protein</fullName>
    </submittedName>
</protein>
<accession>A0A7R8VSP8</accession>
<organism evidence="2">
    <name type="scientific">Timema douglasi</name>
    <name type="common">Walking stick</name>
    <dbReference type="NCBI Taxonomy" id="61478"/>
    <lineage>
        <taxon>Eukaryota</taxon>
        <taxon>Metazoa</taxon>
        <taxon>Ecdysozoa</taxon>
        <taxon>Arthropoda</taxon>
        <taxon>Hexapoda</taxon>
        <taxon>Insecta</taxon>
        <taxon>Pterygota</taxon>
        <taxon>Neoptera</taxon>
        <taxon>Polyneoptera</taxon>
        <taxon>Phasmatodea</taxon>
        <taxon>Timematodea</taxon>
        <taxon>Timematoidea</taxon>
        <taxon>Timematidae</taxon>
        <taxon>Timema</taxon>
    </lineage>
</organism>